<sequence>VFGYLIRFLVVMVLVRMAWKFLTGLVGGVTTRPQVPPTEGISLVRDPVCGTHLDRARAVTVRRKGEMYYFCSEDCRVAFDQGSRAASGRA</sequence>
<organism evidence="2">
    <name type="scientific">marine metagenome</name>
    <dbReference type="NCBI Taxonomy" id="408172"/>
    <lineage>
        <taxon>unclassified sequences</taxon>
        <taxon>metagenomes</taxon>
        <taxon>ecological metagenomes</taxon>
    </lineage>
</organism>
<dbReference type="Pfam" id="PF04945">
    <property type="entry name" value="YHS"/>
    <property type="match status" value="1"/>
</dbReference>
<gene>
    <name evidence="2" type="ORF">METZ01_LOCUS60220</name>
</gene>
<dbReference type="InterPro" id="IPR007029">
    <property type="entry name" value="YHS_dom"/>
</dbReference>
<reference evidence="2" key="1">
    <citation type="submission" date="2018-05" db="EMBL/GenBank/DDBJ databases">
        <authorList>
            <person name="Lanie J.A."/>
            <person name="Ng W.-L."/>
            <person name="Kazmierczak K.M."/>
            <person name="Andrzejewski T.M."/>
            <person name="Davidsen T.M."/>
            <person name="Wayne K.J."/>
            <person name="Tettelin H."/>
            <person name="Glass J.I."/>
            <person name="Rusch D."/>
            <person name="Podicherti R."/>
            <person name="Tsui H.-C.T."/>
            <person name="Winkler M.E."/>
        </authorList>
    </citation>
    <scope>NUCLEOTIDE SEQUENCE</scope>
</reference>
<proteinExistence type="predicted"/>
<feature type="domain" description="TRASH" evidence="1">
    <location>
        <begin position="46"/>
        <end position="83"/>
    </location>
</feature>
<dbReference type="InterPro" id="IPR011017">
    <property type="entry name" value="TRASH_dom"/>
</dbReference>
<dbReference type="EMBL" id="UINC01003557">
    <property type="protein sequence ID" value="SVA07366.1"/>
    <property type="molecule type" value="Genomic_DNA"/>
</dbReference>
<evidence type="ECO:0000259" key="1">
    <source>
        <dbReference type="SMART" id="SM00746"/>
    </source>
</evidence>
<evidence type="ECO:0000313" key="2">
    <source>
        <dbReference type="EMBL" id="SVA07366.1"/>
    </source>
</evidence>
<dbReference type="AlphaFoldDB" id="A0A381STS8"/>
<name>A0A381STS8_9ZZZZ</name>
<accession>A0A381STS8</accession>
<feature type="non-terminal residue" evidence="2">
    <location>
        <position position="1"/>
    </location>
</feature>
<dbReference type="SMART" id="SM00746">
    <property type="entry name" value="TRASH"/>
    <property type="match status" value="1"/>
</dbReference>
<protein>
    <recommendedName>
        <fullName evidence="1">TRASH domain-containing protein</fullName>
    </recommendedName>
</protein>